<dbReference type="PRINTS" id="PR00111">
    <property type="entry name" value="ABHYDROLASE"/>
</dbReference>
<accession>A0A5I5V1V0</accession>
<evidence type="ECO:0000313" key="5">
    <source>
        <dbReference type="EMBL" id="HAF7182781.1"/>
    </source>
</evidence>
<name>A0A5I5V1V0_SALET</name>
<comment type="caution">
    <text evidence="3">The sequence shown here is derived from an EMBL/GenBank/DDBJ whole genome shotgun (WGS) entry which is preliminary data.</text>
</comment>
<evidence type="ECO:0000313" key="2">
    <source>
        <dbReference type="EMBL" id="EBU6390239.1"/>
    </source>
</evidence>
<gene>
    <name evidence="2" type="ORF">DRA33_08960</name>
    <name evidence="3" type="ORF">DS367_09750</name>
    <name evidence="4" type="ORF">G0E06_00885</name>
    <name evidence="5" type="ORF">G9X08_000155</name>
</gene>
<evidence type="ECO:0000259" key="1">
    <source>
        <dbReference type="Pfam" id="PF00561"/>
    </source>
</evidence>
<protein>
    <submittedName>
        <fullName evidence="3">Alpha/beta hydrolase</fullName>
    </submittedName>
</protein>
<dbReference type="AlphaFoldDB" id="A0A5I5V1V0"/>
<dbReference type="InterPro" id="IPR000073">
    <property type="entry name" value="AB_hydrolase_1"/>
</dbReference>
<dbReference type="GO" id="GO:0016787">
    <property type="term" value="F:hydrolase activity"/>
    <property type="evidence" value="ECO:0007669"/>
    <property type="project" value="UniProtKB-KW"/>
</dbReference>
<reference evidence="4" key="2">
    <citation type="submission" date="2018-07" db="EMBL/GenBank/DDBJ databases">
        <authorList>
            <consortium name="NCBI Pathogen Detection Project"/>
        </authorList>
    </citation>
    <scope>NUCLEOTIDE SEQUENCE</scope>
    <source>
        <strain evidence="4">Salmonella enterica</strain>
    </source>
</reference>
<feature type="domain" description="AB hydrolase-1" evidence="1">
    <location>
        <begin position="48"/>
        <end position="145"/>
    </location>
</feature>
<reference evidence="4" key="1">
    <citation type="journal article" date="2018" name="Genome Biol.">
        <title>SKESA: strategic k-mer extension for scrupulous assemblies.</title>
        <authorList>
            <person name="Souvorov A."/>
            <person name="Agarwala R."/>
            <person name="Lipman D.J."/>
        </authorList>
    </citation>
    <scope>NUCLEOTIDE SEQUENCE</scope>
    <source>
        <strain evidence="4">Salmonella enterica</strain>
    </source>
</reference>
<dbReference type="EMBL" id="DAAWBK010000002">
    <property type="protein sequence ID" value="HAF7182781.1"/>
    <property type="molecule type" value="Genomic_DNA"/>
</dbReference>
<dbReference type="EMBL" id="AAHCRV010000016">
    <property type="protein sequence ID" value="EBU6390239.1"/>
    <property type="molecule type" value="Genomic_DNA"/>
</dbReference>
<proteinExistence type="predicted"/>
<dbReference type="EMBL" id="DAAMKA010000001">
    <property type="protein sequence ID" value="HAC6986822.1"/>
    <property type="molecule type" value="Genomic_DNA"/>
</dbReference>
<keyword evidence="3" id="KW-0378">Hydrolase</keyword>
<sequence>MVWQQTKLAKSPSCLIPTCNRPKGGTMLHTFQHNGLNFNYYDNQADGPVIVFQHGLTGDHGQTRSTFIDEHCRLITLNCRGHGGSDLGPVSELNISNFTDDVMALVDHLKLESVSVAGISLGAAMSAALAARYPDRIKSVTLVRPAFFTKGMPDSQQVHSVVANYIEIYGADKGLEKFRDTEIFEELSLQSPDNVSSLVSMFKIDPERVIPLLRRMTTCDTCFDAELIRKSGIPFRVVGTFYDVIHPISKAEKICEALEIECVDIAYPKMLNRKRYNEDITEIIKSNIF</sequence>
<dbReference type="Gene3D" id="3.40.50.1820">
    <property type="entry name" value="alpha/beta hydrolase"/>
    <property type="match status" value="1"/>
</dbReference>
<dbReference type="SUPFAM" id="SSF53474">
    <property type="entry name" value="alpha/beta-Hydrolases"/>
    <property type="match status" value="1"/>
</dbReference>
<evidence type="ECO:0000313" key="3">
    <source>
        <dbReference type="EMBL" id="EBX7089547.1"/>
    </source>
</evidence>
<dbReference type="InterPro" id="IPR029058">
    <property type="entry name" value="AB_hydrolase_fold"/>
</dbReference>
<dbReference type="InterPro" id="IPR050266">
    <property type="entry name" value="AB_hydrolase_sf"/>
</dbReference>
<dbReference type="Pfam" id="PF00561">
    <property type="entry name" value="Abhydrolase_1"/>
    <property type="match status" value="1"/>
</dbReference>
<dbReference type="PANTHER" id="PTHR43798">
    <property type="entry name" value="MONOACYLGLYCEROL LIPASE"/>
    <property type="match status" value="1"/>
</dbReference>
<evidence type="ECO:0000313" key="4">
    <source>
        <dbReference type="EMBL" id="HAC6986822.1"/>
    </source>
</evidence>
<reference evidence="3" key="3">
    <citation type="submission" date="2018-07" db="EMBL/GenBank/DDBJ databases">
        <authorList>
            <person name="Ashton P.M."/>
            <person name="Dallman T."/>
            <person name="Nair S."/>
            <person name="De Pinna E."/>
            <person name="Peters T."/>
            <person name="Grant K."/>
        </authorList>
    </citation>
    <scope>NUCLEOTIDE SEQUENCE</scope>
    <source>
        <strain evidence="2">161071</strain>
        <strain evidence="3">307234</strain>
    </source>
</reference>
<dbReference type="EMBL" id="AAHMAG010000018">
    <property type="protein sequence ID" value="EBX7089547.1"/>
    <property type="molecule type" value="Genomic_DNA"/>
</dbReference>
<organism evidence="3">
    <name type="scientific">Salmonella enterica subsp. enterica serovar Napoli</name>
    <dbReference type="NCBI Taxonomy" id="1151001"/>
    <lineage>
        <taxon>Bacteria</taxon>
        <taxon>Pseudomonadati</taxon>
        <taxon>Pseudomonadota</taxon>
        <taxon>Gammaproteobacteria</taxon>
        <taxon>Enterobacterales</taxon>
        <taxon>Enterobacteriaceae</taxon>
        <taxon>Salmonella</taxon>
    </lineage>
</organism>